<dbReference type="AlphaFoldDB" id="A0A7J8UW18"/>
<dbReference type="EMBL" id="JABFAB010000007">
    <property type="protein sequence ID" value="MBA0654409.1"/>
    <property type="molecule type" value="Genomic_DNA"/>
</dbReference>
<accession>A0A7J8UW18</accession>
<organism evidence="1 2">
    <name type="scientific">Gossypium klotzschianum</name>
    <dbReference type="NCBI Taxonomy" id="34286"/>
    <lineage>
        <taxon>Eukaryota</taxon>
        <taxon>Viridiplantae</taxon>
        <taxon>Streptophyta</taxon>
        <taxon>Embryophyta</taxon>
        <taxon>Tracheophyta</taxon>
        <taxon>Spermatophyta</taxon>
        <taxon>Magnoliopsida</taxon>
        <taxon>eudicotyledons</taxon>
        <taxon>Gunneridae</taxon>
        <taxon>Pentapetalae</taxon>
        <taxon>rosids</taxon>
        <taxon>malvids</taxon>
        <taxon>Malvales</taxon>
        <taxon>Malvaceae</taxon>
        <taxon>Malvoideae</taxon>
        <taxon>Gossypium</taxon>
    </lineage>
</organism>
<comment type="caution">
    <text evidence="1">The sequence shown here is derived from an EMBL/GenBank/DDBJ whole genome shotgun (WGS) entry which is preliminary data.</text>
</comment>
<protein>
    <submittedName>
        <fullName evidence="1">Uncharacterized protein</fullName>
    </submittedName>
</protein>
<keyword evidence="2" id="KW-1185">Reference proteome</keyword>
<dbReference type="PANTHER" id="PTHR48200">
    <property type="entry name" value="PROTEIN, PUTATIVE-RELATED"/>
    <property type="match status" value="1"/>
</dbReference>
<proteinExistence type="predicted"/>
<dbReference type="PANTHER" id="PTHR48200:SF1">
    <property type="entry name" value="AMINOTRANSFERASE-LIKE PLANT MOBILE DOMAIN-CONTAINING PROTEIN"/>
    <property type="match status" value="1"/>
</dbReference>
<sequence>MSNAWNQTRRIKRFTVGPMTTPEYYEWWSNRVNHNILDPSQKGVRSMEGYLIRLRKIWIV</sequence>
<dbReference type="Proteomes" id="UP000593573">
    <property type="component" value="Unassembled WGS sequence"/>
</dbReference>
<name>A0A7J8UW18_9ROSI</name>
<evidence type="ECO:0000313" key="1">
    <source>
        <dbReference type="EMBL" id="MBA0654409.1"/>
    </source>
</evidence>
<reference evidence="1 2" key="1">
    <citation type="journal article" date="2019" name="Genome Biol. Evol.">
        <title>Insights into the evolution of the New World diploid cottons (Gossypium, subgenus Houzingenia) based on genome sequencing.</title>
        <authorList>
            <person name="Grover C.E."/>
            <person name="Arick M.A. 2nd"/>
            <person name="Thrash A."/>
            <person name="Conover J.L."/>
            <person name="Sanders W.S."/>
            <person name="Peterson D.G."/>
            <person name="Frelichowski J.E."/>
            <person name="Scheffler J.A."/>
            <person name="Scheffler B.E."/>
            <person name="Wendel J.F."/>
        </authorList>
    </citation>
    <scope>NUCLEOTIDE SEQUENCE [LARGE SCALE GENOMIC DNA]</scope>
    <source>
        <strain evidence="1">57</strain>
        <tissue evidence="1">Leaf</tissue>
    </source>
</reference>
<dbReference type="OrthoDB" id="979197at2759"/>
<gene>
    <name evidence="1" type="ORF">Goklo_021416</name>
</gene>
<evidence type="ECO:0000313" key="2">
    <source>
        <dbReference type="Proteomes" id="UP000593573"/>
    </source>
</evidence>